<comment type="catalytic activity">
    <reaction evidence="12 14">
        <text>RNA(n) + a ribonucleoside 5'-triphosphate = RNA(n+1) + diphosphate</text>
        <dbReference type="Rhea" id="RHEA:21248"/>
        <dbReference type="Rhea" id="RHEA-COMP:14527"/>
        <dbReference type="Rhea" id="RHEA-COMP:17342"/>
        <dbReference type="ChEBI" id="CHEBI:33019"/>
        <dbReference type="ChEBI" id="CHEBI:61557"/>
        <dbReference type="ChEBI" id="CHEBI:140395"/>
        <dbReference type="EC" id="2.7.7.6"/>
    </reaction>
</comment>
<evidence type="ECO:0000256" key="11">
    <source>
        <dbReference type="ARBA" id="ARBA00023242"/>
    </source>
</evidence>
<dbReference type="InterPro" id="IPR044893">
    <property type="entry name" value="RNA_pol_Rpb1_clamp_domain"/>
</dbReference>
<evidence type="ECO:0000256" key="4">
    <source>
        <dbReference type="ARBA" id="ARBA00022478"/>
    </source>
</evidence>
<protein>
    <recommendedName>
        <fullName evidence="14">DNA-directed RNA polymerase subunit</fullName>
        <ecNumber evidence="14">2.7.7.6</ecNumber>
    </recommendedName>
</protein>
<dbReference type="EMBL" id="CAKKNE010000003">
    <property type="protein sequence ID" value="CAH0370792.1"/>
    <property type="molecule type" value="Genomic_DNA"/>
</dbReference>
<evidence type="ECO:0000256" key="1">
    <source>
        <dbReference type="ARBA" id="ARBA00004123"/>
    </source>
</evidence>
<dbReference type="Pfam" id="PF00623">
    <property type="entry name" value="RNA_pol_Rpb1_2"/>
    <property type="match status" value="1"/>
</dbReference>
<name>A0A8J2WW44_9STRA</name>
<dbReference type="NCBIfam" id="NF006336">
    <property type="entry name" value="PRK08566.1"/>
    <property type="match status" value="1"/>
</dbReference>
<evidence type="ECO:0000256" key="8">
    <source>
        <dbReference type="ARBA" id="ARBA00022833"/>
    </source>
</evidence>
<dbReference type="InterPro" id="IPR035698">
    <property type="entry name" value="RNAP_III_Rpc1_C"/>
</dbReference>
<dbReference type="FunFam" id="2.40.40.20:FF:000019">
    <property type="entry name" value="DNA-directed RNA polymerase II subunit RPB1"/>
    <property type="match status" value="1"/>
</dbReference>
<keyword evidence="10 14" id="KW-0804">Transcription</keyword>
<comment type="caution">
    <text evidence="17">The sequence shown here is derived from an EMBL/GenBank/DDBJ whole genome shotgun (WGS) entry which is preliminary data.</text>
</comment>
<evidence type="ECO:0000256" key="6">
    <source>
        <dbReference type="ARBA" id="ARBA00022695"/>
    </source>
</evidence>
<evidence type="ECO:0000256" key="15">
    <source>
        <dbReference type="SAM" id="MobiDB-lite"/>
    </source>
</evidence>
<evidence type="ECO:0000256" key="9">
    <source>
        <dbReference type="ARBA" id="ARBA00022842"/>
    </source>
</evidence>
<dbReference type="SUPFAM" id="SSF64484">
    <property type="entry name" value="beta and beta-prime subunits of DNA dependent RNA-polymerase"/>
    <property type="match status" value="1"/>
</dbReference>
<dbReference type="InterPro" id="IPR038120">
    <property type="entry name" value="Rpb1_funnel_sf"/>
</dbReference>
<dbReference type="Gene3D" id="1.10.150.390">
    <property type="match status" value="1"/>
</dbReference>
<evidence type="ECO:0000256" key="12">
    <source>
        <dbReference type="ARBA" id="ARBA00048552"/>
    </source>
</evidence>
<keyword evidence="8" id="KW-0862">Zinc</keyword>
<evidence type="ECO:0000256" key="10">
    <source>
        <dbReference type="ARBA" id="ARBA00023163"/>
    </source>
</evidence>
<dbReference type="Gene3D" id="6.10.250.2940">
    <property type="match status" value="1"/>
</dbReference>
<dbReference type="PANTHER" id="PTHR48446:SF1">
    <property type="entry name" value="DNA-DIRECTED RNA POLYMERASE SUBUNIT BETA' N-TERMINAL SECTION"/>
    <property type="match status" value="1"/>
</dbReference>
<gene>
    <name evidence="17" type="ORF">PECAL_3P07000</name>
</gene>
<dbReference type="InterPro" id="IPR007081">
    <property type="entry name" value="RNA_pol_Rpb1_5"/>
</dbReference>
<keyword evidence="7" id="KW-0479">Metal-binding</keyword>
<dbReference type="OrthoDB" id="270392at2759"/>
<comment type="subunit">
    <text evidence="3">Component of the RNA polymerase III (Pol III) complex consisting of 17 subunits.</text>
</comment>
<dbReference type="GO" id="GO:0003899">
    <property type="term" value="F:DNA-directed RNA polymerase activity"/>
    <property type="evidence" value="ECO:0007669"/>
    <property type="project" value="UniProtKB-EC"/>
</dbReference>
<evidence type="ECO:0000313" key="18">
    <source>
        <dbReference type="Proteomes" id="UP000789595"/>
    </source>
</evidence>
<dbReference type="Gene3D" id="1.10.132.30">
    <property type="match status" value="1"/>
</dbReference>
<feature type="region of interest" description="Disordered" evidence="15">
    <location>
        <begin position="1"/>
        <end position="20"/>
    </location>
</feature>
<feature type="compositionally biased region" description="Basic residues" evidence="15">
    <location>
        <begin position="1271"/>
        <end position="1284"/>
    </location>
</feature>
<dbReference type="Pfam" id="PF05000">
    <property type="entry name" value="RNA_pol_Rpb1_4"/>
    <property type="match status" value="1"/>
</dbReference>
<keyword evidence="6 14" id="KW-0548">Nucleotidyltransferase</keyword>
<dbReference type="InterPro" id="IPR042102">
    <property type="entry name" value="RNA_pol_Rpb1_3_sf"/>
</dbReference>
<dbReference type="Pfam" id="PF04998">
    <property type="entry name" value="RNA_pol_Rpb1_5"/>
    <property type="match status" value="1"/>
</dbReference>
<evidence type="ECO:0000259" key="16">
    <source>
        <dbReference type="SMART" id="SM00663"/>
    </source>
</evidence>
<dbReference type="GO" id="GO:0000428">
    <property type="term" value="C:DNA-directed RNA polymerase complex"/>
    <property type="evidence" value="ECO:0007669"/>
    <property type="project" value="UniProtKB-KW"/>
</dbReference>
<dbReference type="GO" id="GO:0046872">
    <property type="term" value="F:metal ion binding"/>
    <property type="evidence" value="ECO:0007669"/>
    <property type="project" value="UniProtKB-KW"/>
</dbReference>
<dbReference type="GO" id="GO:0006351">
    <property type="term" value="P:DNA-templated transcription"/>
    <property type="evidence" value="ECO:0007669"/>
    <property type="project" value="InterPro"/>
</dbReference>
<evidence type="ECO:0000256" key="13">
    <source>
        <dbReference type="ARBA" id="ARBA00058108"/>
    </source>
</evidence>
<feature type="domain" description="RNA polymerase N-terminal" evidence="16">
    <location>
        <begin position="278"/>
        <end position="604"/>
    </location>
</feature>
<dbReference type="SMART" id="SM00663">
    <property type="entry name" value="RPOLA_N"/>
    <property type="match status" value="1"/>
</dbReference>
<dbReference type="InterPro" id="IPR006592">
    <property type="entry name" value="RNA_pol_N"/>
</dbReference>
<dbReference type="Gene3D" id="4.10.860.120">
    <property type="entry name" value="RNA polymerase II, clamp domain"/>
    <property type="match status" value="1"/>
</dbReference>
<dbReference type="FunFam" id="1.10.150.390:FF:000004">
    <property type="entry name" value="DNA-directed RNA polymerase subunit"/>
    <property type="match status" value="1"/>
</dbReference>
<dbReference type="Pfam" id="PF04997">
    <property type="entry name" value="RNA_pol_Rpb1_1"/>
    <property type="match status" value="1"/>
</dbReference>
<dbReference type="Gene3D" id="6.20.50.80">
    <property type="match status" value="1"/>
</dbReference>
<dbReference type="InterPro" id="IPR015700">
    <property type="entry name" value="RPC1"/>
</dbReference>
<dbReference type="FunFam" id="1.10.274.100:FF:000008">
    <property type="entry name" value="DNA-directed RNA polymerase subunit"/>
    <property type="match status" value="1"/>
</dbReference>
<dbReference type="Gene3D" id="2.40.40.20">
    <property type="match status" value="1"/>
</dbReference>
<keyword evidence="9" id="KW-0460">Magnesium</keyword>
<evidence type="ECO:0000256" key="2">
    <source>
        <dbReference type="ARBA" id="ARBA00006460"/>
    </source>
</evidence>
<dbReference type="InterPro" id="IPR035697">
    <property type="entry name" value="RNAP_III_RPC1_N"/>
</dbReference>
<evidence type="ECO:0000256" key="7">
    <source>
        <dbReference type="ARBA" id="ARBA00022723"/>
    </source>
</evidence>
<comment type="function">
    <text evidence="13">DNA-dependent RNA polymerase catalyzes the transcription of DNA into RNA using the four ribonucleoside triphosphates as substrates. Largest and catalytic core component of RNA polymerase III which synthesizes small RNAs, such as 5S rRNA and tRNAs. Forms the polymerase active center together with the second largest subunit. A single-stranded DNA template strand of the promoter is positioned within the central active site cleft of Pol III. A bridging helix emanates from RPC1 and crosses the cleft near the catalytic site and is thought to promote translocation of Pol III by acting as a ratchet that moves the RNA-DNA hybrid through the active site by switching from straight to bent conformations at each step of nucleotide addition.</text>
</comment>
<dbReference type="InterPro" id="IPR007080">
    <property type="entry name" value="RNA_pol_Rpb1_1"/>
</dbReference>
<dbReference type="InterPro" id="IPR007083">
    <property type="entry name" value="RNA_pol_Rpb1_4"/>
</dbReference>
<organism evidence="17 18">
    <name type="scientific">Pelagomonas calceolata</name>
    <dbReference type="NCBI Taxonomy" id="35677"/>
    <lineage>
        <taxon>Eukaryota</taxon>
        <taxon>Sar</taxon>
        <taxon>Stramenopiles</taxon>
        <taxon>Ochrophyta</taxon>
        <taxon>Pelagophyceae</taxon>
        <taxon>Pelagomonadales</taxon>
        <taxon>Pelagomonadaceae</taxon>
        <taxon>Pelagomonas</taxon>
    </lineage>
</organism>
<dbReference type="Pfam" id="PF04983">
    <property type="entry name" value="RNA_pol_Rpb1_3"/>
    <property type="match status" value="1"/>
</dbReference>
<keyword evidence="18" id="KW-1185">Reference proteome</keyword>
<evidence type="ECO:0000313" key="17">
    <source>
        <dbReference type="EMBL" id="CAH0370792.1"/>
    </source>
</evidence>
<keyword evidence="11" id="KW-0539">Nucleus</keyword>
<accession>A0A8J2WW44</accession>
<dbReference type="Gene3D" id="1.10.274.100">
    <property type="entry name" value="RNA polymerase Rpb1, domain 3"/>
    <property type="match status" value="1"/>
</dbReference>
<evidence type="ECO:0000256" key="14">
    <source>
        <dbReference type="RuleBase" id="RU004279"/>
    </source>
</evidence>
<dbReference type="InterPro" id="IPR000722">
    <property type="entry name" value="RNA_pol_asu"/>
</dbReference>
<dbReference type="CDD" id="cd02583">
    <property type="entry name" value="RNAP_III_RPC1_N"/>
    <property type="match status" value="1"/>
</dbReference>
<dbReference type="GO" id="GO:0003677">
    <property type="term" value="F:DNA binding"/>
    <property type="evidence" value="ECO:0007669"/>
    <property type="project" value="InterPro"/>
</dbReference>
<evidence type="ECO:0000256" key="5">
    <source>
        <dbReference type="ARBA" id="ARBA00022679"/>
    </source>
</evidence>
<dbReference type="CDD" id="cd02736">
    <property type="entry name" value="RNAP_III_Rpc1_C"/>
    <property type="match status" value="1"/>
</dbReference>
<feature type="region of interest" description="Disordered" evidence="15">
    <location>
        <begin position="1233"/>
        <end position="1299"/>
    </location>
</feature>
<dbReference type="PANTHER" id="PTHR48446">
    <property type="entry name" value="DNA-DIRECTED RNA POLYMERASE SUBUNIT BETA' N-TERMINAL SECTION"/>
    <property type="match status" value="1"/>
</dbReference>
<proteinExistence type="inferred from homology"/>
<sequence>MSAAPPAGARPRLVEPNSSGGKRIKEVRFGLLSTDEMEKLAEFECDNRELYTPAPDRRPATNGCLDPRLGAASKTSPPCPTCGKKIDQCAGHYGIVKFALPVFHAGYFKHVLALLQCVCKKCSRALLKPEERAKQLRAMRNARDVLQKQGIHKRVLDRCKAATRCPHCGARNGPVRRVAGAGALRVAHDIWKGAKRDELEVDDEFTAFAHSLKAAAEKNADLRATLGVSAAQNSDIKPKASKAPASILSPADVREVFCGITDDDCELLWLDPVIGRPENLVLNALLVPPTPIRPSVAVEAPGGAGTNEDDLTIKLQEIIDVNESLKKALREGAATKILVECWSFLQTQVALYINGEVPGMLPRQQHQKPMRGLCQRLKGKSGRFRGNLSGKRVDFSARTVISPDPNLRIDQVGVPTEVARTMTYPERVSRHNLQHLRSLIVNGPKQWPGANYVEKRSADLADGDRVVVGAVGGGHKKSLNYGDRNAVARDLKVGDVVERHMRDGDVVLFNRQPSLHKLSIMCHSVKVMQDRTFKLNECVCAPYNARGGADFDGDEMNLHLPQTEEARAEALSLMSVPQNICTPRNGEPLVAATQDFVTAAFLLTQPDVFFSRDQFCQLAVYAGDASEHVSLPPPAILKPVMLWTGKQVFSLIIRPNNRDKLCVSFECEEKAYNPGTDKYLCPNDGYVVVRRSQLLSGSAAKRTVGDGCKTGLIYALYRDHGAHRAASFMNRLAKLASRYLGSHRGFSIGLDDVTPSTEVKELKAKLLAEGFAEADRRIAAFKAGKLDLKPGCDAAQSLETELTGLLGRVREAAGQRLMGDLPRTNSPRIMAECGSKGSALNVSQMIACLGQQAVDGKRIQNGFVRRTLPHFEVDSLDPAARGFVSNSFYSGLTATEFFFHTMGGREGLVDTAVKTAQTGYMARRLMKALEDLSVSYDGTVRNSERAVVQFNYGDDSLDPKHMETSDGKPVDFARLLHRVRHDEAFDDDAAMTPEMLAKECSKINLALTDTESSKFVLDALSFTKGVAETCSRTRDALIEQKKKKAANEHIKSFDSSLSKRQLARFVDLAREKYLRSKQEPGEAVGAIGAQCISEPGTQMTLKTFHFAGVASMNVTLGVPRLTEIINASKKISTPIITAKLKNDSDAEAARVVKAGLEKTTLGEVCSKIEEVYASSKCYLSVQLDTDLIGRLHLSVDAASARQAVLRGTVANNKRAPPVIRALKVEHLTLNPTTPNEFRVELPDDPATSTFSGGGGALRGQRKAVEKPATNRGRKKKGEKKRRKKENNLPNDDDDVIDNVDQRDKLSDDRTYFAMQALKNALPEIVVSGYPSINRAVVSESDGKYSLLVEGYGLGEVIGAPGVDGVNTTTNHVAEVESVLGIEAARATICSEVSYIMQAYGIAIDARHLLLLADVMTFKGMVLGITRFGVSKMRESVLMLASFERTTDHLFDAAVHGRTDAIVGVSECIIMGIPVPLGCGSFKLLLDSEYAEKAADEKKKPLLLGSASPTPR</sequence>
<dbReference type="Proteomes" id="UP000789595">
    <property type="component" value="Unassembled WGS sequence"/>
</dbReference>
<keyword evidence="4 14" id="KW-0240">DNA-directed RNA polymerase</keyword>
<evidence type="ECO:0000256" key="3">
    <source>
        <dbReference type="ARBA" id="ARBA00011206"/>
    </source>
</evidence>
<comment type="similarity">
    <text evidence="2 14">Belongs to the RNA polymerase beta' chain family.</text>
</comment>
<dbReference type="Gene3D" id="3.30.1490.180">
    <property type="entry name" value="RNA polymerase ii"/>
    <property type="match status" value="1"/>
</dbReference>
<dbReference type="GO" id="GO:0005634">
    <property type="term" value="C:nucleus"/>
    <property type="evidence" value="ECO:0007669"/>
    <property type="project" value="UniProtKB-SubCell"/>
</dbReference>
<keyword evidence="5 14" id="KW-0808">Transferase</keyword>
<dbReference type="InterPro" id="IPR007066">
    <property type="entry name" value="RNA_pol_Rpb1_3"/>
</dbReference>
<dbReference type="EC" id="2.7.7.6" evidence="14"/>
<comment type="subcellular location">
    <subcellularLocation>
        <location evidence="1">Nucleus</location>
    </subcellularLocation>
</comment>
<reference evidence="17" key="1">
    <citation type="submission" date="2021-11" db="EMBL/GenBank/DDBJ databases">
        <authorList>
            <consortium name="Genoscope - CEA"/>
            <person name="William W."/>
        </authorList>
    </citation>
    <scope>NUCLEOTIDE SEQUENCE</scope>
</reference>